<sequence>ALVAGVCVVAVAVPAAVTVTRETGGGDIATVVTASPTPFEDRFRDPTPIGKRLTIDNPSEDRPLSLWYARAKDGAVVLCRRYTSRAGGGTESCGEGPVIDGTESTDQGSTESFPPPVTGKVLHYGTAQAGIARVVAVLKEGARVTGTLRTPQGAPQAVWTVTVPAGEPVTAFEFMDGEGKTVERIERRPAMFPEADAEPAGSTVKMPGDLDVGLYETPDRSLIWKLEGRAVAMHGLSPGEPLVDMGGRPMKVQLREHGDRWFGITGPGTARVVLVLGDGTTVSAATRPEPWKAGGFRMFAGTQRHTDDVYAEGFKLIGYDRDGTELWRESHAPTR</sequence>
<keyword evidence="3" id="KW-1185">Reference proteome</keyword>
<feature type="non-terminal residue" evidence="2">
    <location>
        <position position="1"/>
    </location>
</feature>
<accession>A0ABW3E052</accession>
<evidence type="ECO:0000313" key="2">
    <source>
        <dbReference type="EMBL" id="MFD0888335.1"/>
    </source>
</evidence>
<proteinExistence type="predicted"/>
<evidence type="ECO:0000313" key="3">
    <source>
        <dbReference type="Proteomes" id="UP001597024"/>
    </source>
</evidence>
<protein>
    <submittedName>
        <fullName evidence="2">Uncharacterized protein</fullName>
    </submittedName>
</protein>
<dbReference type="Proteomes" id="UP001597024">
    <property type="component" value="Unassembled WGS sequence"/>
</dbReference>
<reference evidence="3" key="1">
    <citation type="journal article" date="2019" name="Int. J. Syst. Evol. Microbiol.">
        <title>The Global Catalogue of Microorganisms (GCM) 10K type strain sequencing project: providing services to taxonomists for standard genome sequencing and annotation.</title>
        <authorList>
            <consortium name="The Broad Institute Genomics Platform"/>
            <consortium name="The Broad Institute Genome Sequencing Center for Infectious Disease"/>
            <person name="Wu L."/>
            <person name="Ma J."/>
        </authorList>
    </citation>
    <scope>NUCLEOTIDE SEQUENCE [LARGE SCALE GENOMIC DNA]</scope>
    <source>
        <strain evidence="3">CCUG 62974</strain>
    </source>
</reference>
<comment type="caution">
    <text evidence="2">The sequence shown here is derived from an EMBL/GenBank/DDBJ whole genome shotgun (WGS) entry which is preliminary data.</text>
</comment>
<gene>
    <name evidence="2" type="ORF">ACFQ08_27680</name>
</gene>
<organism evidence="2 3">
    <name type="scientific">Streptosporangium algeriense</name>
    <dbReference type="NCBI Taxonomy" id="1682748"/>
    <lineage>
        <taxon>Bacteria</taxon>
        <taxon>Bacillati</taxon>
        <taxon>Actinomycetota</taxon>
        <taxon>Actinomycetes</taxon>
        <taxon>Streptosporangiales</taxon>
        <taxon>Streptosporangiaceae</taxon>
        <taxon>Streptosporangium</taxon>
    </lineage>
</organism>
<evidence type="ECO:0000256" key="1">
    <source>
        <dbReference type="SAM" id="MobiDB-lite"/>
    </source>
</evidence>
<feature type="compositionally biased region" description="Polar residues" evidence="1">
    <location>
        <begin position="102"/>
        <end position="112"/>
    </location>
</feature>
<feature type="region of interest" description="Disordered" evidence="1">
    <location>
        <begin position="85"/>
        <end position="113"/>
    </location>
</feature>
<dbReference type="EMBL" id="JBHTHX010001283">
    <property type="protein sequence ID" value="MFD0888335.1"/>
    <property type="molecule type" value="Genomic_DNA"/>
</dbReference>
<name>A0ABW3E052_9ACTN</name>